<dbReference type="InterPro" id="IPR037913">
    <property type="entry name" value="ACD_IbpA/B"/>
</dbReference>
<dbReference type="InterPro" id="IPR002068">
    <property type="entry name" value="A-crystallin/Hsp20_dom"/>
</dbReference>
<name>A0A067Z729_GLUOY</name>
<dbReference type="KEGG" id="goy:GLS_c24970"/>
<gene>
    <name evidence="5" type="ORF">GLS_c24970</name>
</gene>
<evidence type="ECO:0000259" key="4">
    <source>
        <dbReference type="PROSITE" id="PS01031"/>
    </source>
</evidence>
<dbReference type="SUPFAM" id="SSF49764">
    <property type="entry name" value="HSP20-like chaperones"/>
    <property type="match status" value="1"/>
</dbReference>
<dbReference type="CDD" id="cd06470">
    <property type="entry name" value="ACD_IbpA-B_like"/>
    <property type="match status" value="1"/>
</dbReference>
<dbReference type="InterPro" id="IPR008978">
    <property type="entry name" value="HSP20-like_chaperone"/>
</dbReference>
<evidence type="ECO:0000256" key="1">
    <source>
        <dbReference type="ARBA" id="ARBA00023016"/>
    </source>
</evidence>
<dbReference type="HOGENOM" id="CLU_046737_4_2_5"/>
<evidence type="ECO:0000313" key="5">
    <source>
        <dbReference type="EMBL" id="AHK72363.1"/>
    </source>
</evidence>
<dbReference type="Proteomes" id="UP000031656">
    <property type="component" value="Chromosome"/>
</dbReference>
<dbReference type="PANTHER" id="PTHR47062:SF1">
    <property type="entry name" value="SMALL HEAT SHOCK PROTEIN IBPA"/>
    <property type="match status" value="1"/>
</dbReference>
<keyword evidence="1 5" id="KW-0346">Stress response</keyword>
<evidence type="ECO:0000256" key="3">
    <source>
        <dbReference type="RuleBase" id="RU003616"/>
    </source>
</evidence>
<comment type="similarity">
    <text evidence="2 3">Belongs to the small heat shock protein (HSP20) family.</text>
</comment>
<feature type="domain" description="SHSP" evidence="4">
    <location>
        <begin position="28"/>
        <end position="139"/>
    </location>
</feature>
<proteinExistence type="inferred from homology"/>
<accession>A0A067Z729</accession>
<dbReference type="PROSITE" id="PS01031">
    <property type="entry name" value="SHSP"/>
    <property type="match status" value="1"/>
</dbReference>
<dbReference type="Pfam" id="PF00011">
    <property type="entry name" value="HSP20"/>
    <property type="match status" value="1"/>
</dbReference>
<sequence length="152" mass="16888">MTYDFTPLFRSAIGFDRLATMAGNVANAQALPSYPPYNIEKTGETNYVLTMALAGFRPEDVDVVQEDNTLVVRGSVPENSRDREWLHRGIATRAFERRFVLADHTEIDRADLVNGLLSIAIRQLVPEAARPRRIPVRTEAVHAAPAETVQAA</sequence>
<evidence type="ECO:0000256" key="2">
    <source>
        <dbReference type="PROSITE-ProRule" id="PRU00285"/>
    </source>
</evidence>
<protein>
    <submittedName>
        <fullName evidence="5">Small heat shock protein</fullName>
    </submittedName>
</protein>
<dbReference type="RefSeq" id="WP_011253897.1">
    <property type="nucleotide sequence ID" value="NZ_CP004373.1"/>
</dbReference>
<dbReference type="PANTHER" id="PTHR47062">
    <property type="match status" value="1"/>
</dbReference>
<evidence type="ECO:0000313" key="6">
    <source>
        <dbReference type="Proteomes" id="UP000031656"/>
    </source>
</evidence>
<dbReference type="Gene3D" id="2.60.40.790">
    <property type="match status" value="1"/>
</dbReference>
<dbReference type="GeneID" id="56906722"/>
<reference evidence="5 6" key="1">
    <citation type="journal article" date="2015" name="Appl. Microbiol. Biotechnol.">
        <title>The consequence of an additional NADH dehydrogenase paralog on the growth of Gluconobacter oxydans DSM3504.</title>
        <authorList>
            <person name="Kostner D."/>
            <person name="Luchterhand B."/>
            <person name="Junker A."/>
            <person name="Volland S."/>
            <person name="Daniel R."/>
            <person name="Buchs J."/>
            <person name="Liebl W."/>
            <person name="Ehrenreich A."/>
        </authorList>
    </citation>
    <scope>NUCLEOTIDE SEQUENCE [LARGE SCALE GENOMIC DNA]</scope>
    <source>
        <strain evidence="5">DSM 3504</strain>
    </source>
</reference>
<dbReference type="AlphaFoldDB" id="A0A067Z729"/>
<dbReference type="EMBL" id="CP004373">
    <property type="protein sequence ID" value="AHK72363.1"/>
    <property type="molecule type" value="Genomic_DNA"/>
</dbReference>
<organism evidence="5 6">
    <name type="scientific">Gluconobacter oxydans DSM 3504</name>
    <dbReference type="NCBI Taxonomy" id="1288313"/>
    <lineage>
        <taxon>Bacteria</taxon>
        <taxon>Pseudomonadati</taxon>
        <taxon>Pseudomonadota</taxon>
        <taxon>Alphaproteobacteria</taxon>
        <taxon>Acetobacterales</taxon>
        <taxon>Acetobacteraceae</taxon>
        <taxon>Gluconobacter</taxon>
    </lineage>
</organism>